<protein>
    <submittedName>
        <fullName evidence="2">Uncharacterized protein</fullName>
    </submittedName>
</protein>
<feature type="compositionally biased region" description="Gly residues" evidence="1">
    <location>
        <begin position="50"/>
        <end position="59"/>
    </location>
</feature>
<organism evidence="2 3">
    <name type="scientific">Pseudonocardia petroleophila</name>
    <dbReference type="NCBI Taxonomy" id="37331"/>
    <lineage>
        <taxon>Bacteria</taxon>
        <taxon>Bacillati</taxon>
        <taxon>Actinomycetota</taxon>
        <taxon>Actinomycetes</taxon>
        <taxon>Pseudonocardiales</taxon>
        <taxon>Pseudonocardiaceae</taxon>
        <taxon>Pseudonocardia</taxon>
    </lineage>
</organism>
<evidence type="ECO:0000313" key="2">
    <source>
        <dbReference type="EMBL" id="QNG50251.1"/>
    </source>
</evidence>
<gene>
    <name evidence="2" type="ORF">H6H00_18570</name>
</gene>
<dbReference type="EMBL" id="CP060131">
    <property type="protein sequence ID" value="QNG50251.1"/>
    <property type="molecule type" value="Genomic_DNA"/>
</dbReference>
<feature type="compositionally biased region" description="Low complexity" evidence="1">
    <location>
        <begin position="197"/>
        <end position="208"/>
    </location>
</feature>
<sequence length="239" mass="24360">MGVVFTGGAAQQLGQLGPLGVRPGVRGLVGVERPPQRPGQVPPAALDRGVGPGGLGQPGDRGLAVDHDDDRGVQGGQLLAHRRPGLIDGDTEQDGVGASSSGGPGSRGQAQRDVAGDPQPPRPGAHPGAVQDDHRGGGWAVDQLGHADPVQQWCHVGHCVMSASGRGRRSERSGDLRGAGEGHLAGQLGQVHSEPVGAAAAGQTQHQQQRCKDPAAGPAADVRQVQTHHSDRDVDPPRP</sequence>
<accession>A0A7G7MBU0</accession>
<keyword evidence="3" id="KW-1185">Reference proteome</keyword>
<evidence type="ECO:0000256" key="1">
    <source>
        <dbReference type="SAM" id="MobiDB-lite"/>
    </source>
</evidence>
<reference evidence="2 3" key="1">
    <citation type="submission" date="2020-08" db="EMBL/GenBank/DDBJ databases">
        <authorList>
            <person name="Mo P."/>
        </authorList>
    </citation>
    <scope>NUCLEOTIDE SEQUENCE [LARGE SCALE GENOMIC DNA]</scope>
    <source>
        <strain evidence="2 3">CGMCC 4.1532</strain>
    </source>
</reference>
<feature type="region of interest" description="Disordered" evidence="1">
    <location>
        <begin position="161"/>
        <end position="239"/>
    </location>
</feature>
<dbReference type="Proteomes" id="UP000515728">
    <property type="component" value="Chromosome"/>
</dbReference>
<feature type="compositionally biased region" description="Basic and acidic residues" evidence="1">
    <location>
        <begin position="63"/>
        <end position="72"/>
    </location>
</feature>
<dbReference type="KEGG" id="ppel:H6H00_18570"/>
<dbReference type="AlphaFoldDB" id="A0A7G7MBU0"/>
<feature type="compositionally biased region" description="Basic and acidic residues" evidence="1">
    <location>
        <begin position="228"/>
        <end position="239"/>
    </location>
</feature>
<proteinExistence type="predicted"/>
<feature type="region of interest" description="Disordered" evidence="1">
    <location>
        <begin position="14"/>
        <end position="144"/>
    </location>
</feature>
<evidence type="ECO:0000313" key="3">
    <source>
        <dbReference type="Proteomes" id="UP000515728"/>
    </source>
</evidence>
<feature type="compositionally biased region" description="Basic and acidic residues" evidence="1">
    <location>
        <begin position="168"/>
        <end position="180"/>
    </location>
</feature>
<name>A0A7G7MBU0_9PSEU</name>
<feature type="compositionally biased region" description="Low complexity" evidence="1">
    <location>
        <begin position="14"/>
        <end position="33"/>
    </location>
</feature>